<dbReference type="RefSeq" id="WP_213361966.1">
    <property type="nucleotide sequence ID" value="NZ_BSFM01000001.1"/>
</dbReference>
<evidence type="ECO:0000313" key="1">
    <source>
        <dbReference type="EMBL" id="GLK81956.1"/>
    </source>
</evidence>
<dbReference type="AlphaFoldDB" id="A0A9W6N922"/>
<organism evidence="1 2">
    <name type="scientific">Ancylobacter defluvii</name>
    <dbReference type="NCBI Taxonomy" id="1282440"/>
    <lineage>
        <taxon>Bacteria</taxon>
        <taxon>Pseudomonadati</taxon>
        <taxon>Pseudomonadota</taxon>
        <taxon>Alphaproteobacteria</taxon>
        <taxon>Hyphomicrobiales</taxon>
        <taxon>Xanthobacteraceae</taxon>
        <taxon>Ancylobacter</taxon>
    </lineage>
</organism>
<reference evidence="1" key="1">
    <citation type="journal article" date="2014" name="Int. J. Syst. Evol. Microbiol.">
        <title>Complete genome sequence of Corynebacterium casei LMG S-19264T (=DSM 44701T), isolated from a smear-ripened cheese.</title>
        <authorList>
            <consortium name="US DOE Joint Genome Institute (JGI-PGF)"/>
            <person name="Walter F."/>
            <person name="Albersmeier A."/>
            <person name="Kalinowski J."/>
            <person name="Ruckert C."/>
        </authorList>
    </citation>
    <scope>NUCLEOTIDE SEQUENCE</scope>
    <source>
        <strain evidence="1">VKM B-2789</strain>
    </source>
</reference>
<dbReference type="Proteomes" id="UP001143330">
    <property type="component" value="Unassembled WGS sequence"/>
</dbReference>
<name>A0A9W6N922_9HYPH</name>
<dbReference type="EMBL" id="BSFM01000001">
    <property type="protein sequence ID" value="GLK81956.1"/>
    <property type="molecule type" value="Genomic_DNA"/>
</dbReference>
<evidence type="ECO:0000313" key="2">
    <source>
        <dbReference type="Proteomes" id="UP001143330"/>
    </source>
</evidence>
<comment type="caution">
    <text evidence="1">The sequence shown here is derived from an EMBL/GenBank/DDBJ whole genome shotgun (WGS) entry which is preliminary data.</text>
</comment>
<gene>
    <name evidence="1" type="ORF">GCM10017653_00250</name>
</gene>
<accession>A0A9W6N922</accession>
<proteinExistence type="predicted"/>
<reference evidence="1" key="2">
    <citation type="submission" date="2023-01" db="EMBL/GenBank/DDBJ databases">
        <authorList>
            <person name="Sun Q."/>
            <person name="Evtushenko L."/>
        </authorList>
    </citation>
    <scope>NUCLEOTIDE SEQUENCE</scope>
    <source>
        <strain evidence="1">VKM B-2789</strain>
    </source>
</reference>
<protein>
    <submittedName>
        <fullName evidence="1">Uncharacterized protein</fullName>
    </submittedName>
</protein>
<sequence length="75" mass="8541">MAFDARKLPSRTKAVGLFDSAQRLERAVKDLEAAGFDRSELSILASDDAVRRRIGREWLAERVAPIIRPENRIVY</sequence>
<keyword evidence="2" id="KW-1185">Reference proteome</keyword>